<dbReference type="Pfam" id="PF12344">
    <property type="entry name" value="UvrB"/>
    <property type="match status" value="1"/>
</dbReference>
<evidence type="ECO:0000256" key="9">
    <source>
        <dbReference type="ARBA" id="ARBA00023204"/>
    </source>
</evidence>
<dbReference type="GO" id="GO:0003677">
    <property type="term" value="F:DNA binding"/>
    <property type="evidence" value="ECO:0007669"/>
    <property type="project" value="UniProtKB-UniRule"/>
</dbReference>
<keyword evidence="8 13" id="KW-0267">Excision nuclease</keyword>
<comment type="domain">
    <text evidence="13">The beta-hairpin motif is involved in DNA binding.</text>
</comment>
<dbReference type="Pfam" id="PF02151">
    <property type="entry name" value="UVR"/>
    <property type="match status" value="1"/>
</dbReference>
<evidence type="ECO:0000256" key="8">
    <source>
        <dbReference type="ARBA" id="ARBA00022881"/>
    </source>
</evidence>
<dbReference type="GO" id="GO:0006289">
    <property type="term" value="P:nucleotide-excision repair"/>
    <property type="evidence" value="ECO:0007669"/>
    <property type="project" value="UniProtKB-UniRule"/>
</dbReference>
<feature type="domain" description="Helicase C-terminal" evidence="19">
    <location>
        <begin position="468"/>
        <end position="634"/>
    </location>
</feature>
<feature type="domain" description="UVR" evidence="17">
    <location>
        <begin position="690"/>
        <end position="725"/>
    </location>
</feature>
<dbReference type="PANTHER" id="PTHR24029:SF0">
    <property type="entry name" value="UVRABC SYSTEM PROTEIN B"/>
    <property type="match status" value="1"/>
</dbReference>
<sequence length="734" mass="82532">MSSGWPRAHQSAHGTARARSVTPPSYRFPVPTSTEIRPTQGRFQVVSEFEPSGDQPAAITALAEKVNAGEKDVVLLGATGTGKSATTAWLIEQVQRPTLVMAPNKTLAAQLANEFRELLPNNAVEYFVSYYDYYQPEAYVPQTDTYIEKDSSVNDEVERLRHSATQSLLTRRDVVVVATVSCIYGLGTPQEYVERALKIRLGESRDRDELLRTLVTEQYTRNDLSFTRGTFRVRGDTIEVFPVYEELACRIEMFGDEVERLYYLHPLTGEVVREVEELFVFPATHYVAGPERMERAIGGIEAELEGRLAELERQGKLLEAQRLRMRTTYDIEMMRQVGFCSGIENYSRHIDGRAPGSAGSCLIDYFPDDFMLVIDESHVTVPQIGGMYEGDMSRKRTLVEHGFRLPSAMDNRPLKWEEFTDRIGQTVYLSATPGNYELGRTGGEFVEQVIRPTGLIDPEVVVKPTKGQIDDLVHEIRIRTEKDERILVTTLTKKMAEDLTDYLLELGIKVRYLHSEVDTLRRVELLWELRQGEYDVLVGINLLREGLDLPEVSLVAILDADKEGFLRSGTSLIQTIGRAARNVSGQVHMYADKVTPSMALAIEETNRRREKQIAYNTERGVDPQPLRKKIVDILDGIYREAEDSESAELIGGSGRQQSRGKSPVPGLSSKKKAGKAGSIDVQGLPRAELADLITQMNEQMLAAARELQFEVAARLRDELTELKKELRQLDAAHA</sequence>
<dbReference type="SMART" id="SM00490">
    <property type="entry name" value="HELICc"/>
    <property type="match status" value="1"/>
</dbReference>
<dbReference type="CDD" id="cd18790">
    <property type="entry name" value="SF2_C_UvrB"/>
    <property type="match status" value="1"/>
</dbReference>
<feature type="coiled-coil region" evidence="15">
    <location>
        <begin position="301"/>
        <end position="328"/>
    </location>
</feature>
<comment type="caution">
    <text evidence="20">The sequence shown here is derived from an EMBL/GenBank/DDBJ whole genome shotgun (WGS) entry which is preliminary data.</text>
</comment>
<dbReference type="NCBIfam" id="NF003673">
    <property type="entry name" value="PRK05298.1"/>
    <property type="match status" value="1"/>
</dbReference>
<dbReference type="InterPro" id="IPR024759">
    <property type="entry name" value="UvrB_YAD/RRR_dom"/>
</dbReference>
<dbReference type="GO" id="GO:0009381">
    <property type="term" value="F:excinuclease ABC activity"/>
    <property type="evidence" value="ECO:0007669"/>
    <property type="project" value="UniProtKB-UniRule"/>
</dbReference>
<keyword evidence="6 13" id="KW-0228">DNA excision</keyword>
<evidence type="ECO:0000256" key="4">
    <source>
        <dbReference type="ARBA" id="ARBA00022741"/>
    </source>
</evidence>
<comment type="function">
    <text evidence="13">The UvrABC repair system catalyzes the recognition and processing of DNA lesions. A damage recognition complex composed of 2 UvrA and 2 UvrB subunits scans DNA for abnormalities. Upon binding of the UvrA(2)B(2) complex to a putative damaged site, the DNA wraps around one UvrB monomer. DNA wrap is dependent on ATP binding by UvrB and probably causes local melting of the DNA helix, facilitating insertion of UvrB beta-hairpin between the DNA strands. Then UvrB probes one DNA strand for the presence of a lesion. If a lesion is found the UvrA subunits dissociate and the UvrB-DNA preincision complex is formed. This complex is subsequently bound by UvrC and the second UvrB is released. If no lesion is found, the DNA wraps around the other UvrB subunit that will check the other stand for damage.</text>
</comment>
<evidence type="ECO:0000259" key="19">
    <source>
        <dbReference type="PROSITE" id="PS51194"/>
    </source>
</evidence>
<dbReference type="GO" id="GO:0009380">
    <property type="term" value="C:excinuclease repair complex"/>
    <property type="evidence" value="ECO:0007669"/>
    <property type="project" value="InterPro"/>
</dbReference>
<keyword evidence="7 13" id="KW-0067">ATP-binding</keyword>
<protein>
    <recommendedName>
        <fullName evidence="12 13">UvrABC system protein B</fullName>
        <shortName evidence="13">Protein UvrB</shortName>
    </recommendedName>
    <alternativeName>
        <fullName evidence="13">Excinuclease ABC subunit B</fullName>
    </alternativeName>
</protein>
<evidence type="ECO:0000256" key="16">
    <source>
        <dbReference type="SAM" id="MobiDB-lite"/>
    </source>
</evidence>
<dbReference type="Gene3D" id="4.10.860.10">
    <property type="entry name" value="UVR domain"/>
    <property type="match status" value="1"/>
</dbReference>
<dbReference type="InterPro" id="IPR027417">
    <property type="entry name" value="P-loop_NTPase"/>
</dbReference>
<feature type="short sequence motif" description="Beta-hairpin" evidence="13">
    <location>
        <begin position="130"/>
        <end position="153"/>
    </location>
</feature>
<evidence type="ECO:0000256" key="7">
    <source>
        <dbReference type="ARBA" id="ARBA00022840"/>
    </source>
</evidence>
<dbReference type="Pfam" id="PF04851">
    <property type="entry name" value="ResIII"/>
    <property type="match status" value="1"/>
</dbReference>
<dbReference type="Pfam" id="PF17757">
    <property type="entry name" value="UvrB_inter"/>
    <property type="match status" value="1"/>
</dbReference>
<dbReference type="EMBL" id="VFQE01000001">
    <property type="protein sequence ID" value="TQN42411.1"/>
    <property type="molecule type" value="Genomic_DNA"/>
</dbReference>
<evidence type="ECO:0000256" key="5">
    <source>
        <dbReference type="ARBA" id="ARBA00022763"/>
    </source>
</evidence>
<evidence type="ECO:0000259" key="17">
    <source>
        <dbReference type="PROSITE" id="PS50151"/>
    </source>
</evidence>
<dbReference type="FunFam" id="3.40.50.300:FF:000477">
    <property type="entry name" value="UvrABC system protein B"/>
    <property type="match status" value="1"/>
</dbReference>
<dbReference type="AlphaFoldDB" id="A0A543PE96"/>
<dbReference type="FunFam" id="4.10.860.10:FF:000009">
    <property type="entry name" value="UvrABC system protein B"/>
    <property type="match status" value="1"/>
</dbReference>
<dbReference type="InterPro" id="IPR006935">
    <property type="entry name" value="Helicase/UvrB_N"/>
</dbReference>
<reference evidence="20 21" key="1">
    <citation type="submission" date="2019-06" db="EMBL/GenBank/DDBJ databases">
        <title>Sequencing the genomes of 1000 actinobacteria strains.</title>
        <authorList>
            <person name="Klenk H.-P."/>
        </authorList>
    </citation>
    <scope>NUCLEOTIDE SEQUENCE [LARGE SCALE GENOMIC DNA]</scope>
    <source>
        <strain evidence="20 21">DSM 46837</strain>
    </source>
</reference>
<evidence type="ECO:0000256" key="2">
    <source>
        <dbReference type="ARBA" id="ARBA00008533"/>
    </source>
</evidence>
<dbReference type="InterPro" id="IPR041471">
    <property type="entry name" value="UvrB_inter"/>
</dbReference>
<evidence type="ECO:0000256" key="14">
    <source>
        <dbReference type="RuleBase" id="RU003587"/>
    </source>
</evidence>
<dbReference type="Proteomes" id="UP000319865">
    <property type="component" value="Unassembled WGS sequence"/>
</dbReference>
<accession>A0A543PE96</accession>
<dbReference type="InterPro" id="IPR036876">
    <property type="entry name" value="UVR_dom_sf"/>
</dbReference>
<evidence type="ECO:0000259" key="18">
    <source>
        <dbReference type="PROSITE" id="PS51192"/>
    </source>
</evidence>
<feature type="binding site" evidence="13">
    <location>
        <begin position="77"/>
        <end position="84"/>
    </location>
    <ligand>
        <name>ATP</name>
        <dbReference type="ChEBI" id="CHEBI:30616"/>
    </ligand>
</feature>
<dbReference type="SMART" id="SM00487">
    <property type="entry name" value="DEXDc"/>
    <property type="match status" value="1"/>
</dbReference>
<gene>
    <name evidence="13" type="primary">uvrB</name>
    <name evidence="20" type="ORF">FHU33_1811</name>
</gene>
<evidence type="ECO:0000256" key="3">
    <source>
        <dbReference type="ARBA" id="ARBA00022490"/>
    </source>
</evidence>
<keyword evidence="10 13" id="KW-0742">SOS response</keyword>
<dbReference type="HAMAP" id="MF_00204">
    <property type="entry name" value="UvrB"/>
    <property type="match status" value="1"/>
</dbReference>
<evidence type="ECO:0000256" key="10">
    <source>
        <dbReference type="ARBA" id="ARBA00023236"/>
    </source>
</evidence>
<feature type="region of interest" description="Disordered" evidence="16">
    <location>
        <begin position="645"/>
        <end position="679"/>
    </location>
</feature>
<keyword evidence="15" id="KW-0175">Coiled coil</keyword>
<keyword evidence="4 13" id="KW-0547">Nucleotide-binding</keyword>
<dbReference type="InterPro" id="IPR001943">
    <property type="entry name" value="UVR_dom"/>
</dbReference>
<keyword evidence="3 13" id="KW-0963">Cytoplasm</keyword>
<dbReference type="InterPro" id="IPR001650">
    <property type="entry name" value="Helicase_C-like"/>
</dbReference>
<dbReference type="InterPro" id="IPR004807">
    <property type="entry name" value="UvrB"/>
</dbReference>
<dbReference type="SUPFAM" id="SSF52540">
    <property type="entry name" value="P-loop containing nucleoside triphosphate hydrolases"/>
    <property type="match status" value="2"/>
</dbReference>
<dbReference type="PROSITE" id="PS51194">
    <property type="entry name" value="HELICASE_CTER"/>
    <property type="match status" value="1"/>
</dbReference>
<dbReference type="Gene3D" id="3.40.50.300">
    <property type="entry name" value="P-loop containing nucleotide triphosphate hydrolases"/>
    <property type="match status" value="3"/>
</dbReference>
<comment type="subcellular location">
    <subcellularLocation>
        <location evidence="1 13 14">Cytoplasm</location>
    </subcellularLocation>
</comment>
<dbReference type="InterPro" id="IPR014001">
    <property type="entry name" value="Helicase_ATP-bd"/>
</dbReference>
<keyword evidence="5 13" id="KW-0227">DNA damage</keyword>
<dbReference type="NCBIfam" id="TIGR00631">
    <property type="entry name" value="uvrb"/>
    <property type="match status" value="1"/>
</dbReference>
<dbReference type="GO" id="GO:0009432">
    <property type="term" value="P:SOS response"/>
    <property type="evidence" value="ECO:0007669"/>
    <property type="project" value="UniProtKB-UniRule"/>
</dbReference>
<keyword evidence="21" id="KW-1185">Reference proteome</keyword>
<evidence type="ECO:0000313" key="20">
    <source>
        <dbReference type="EMBL" id="TQN42411.1"/>
    </source>
</evidence>
<dbReference type="GO" id="GO:0005737">
    <property type="term" value="C:cytoplasm"/>
    <property type="evidence" value="ECO:0007669"/>
    <property type="project" value="UniProtKB-SubCell"/>
</dbReference>
<evidence type="ECO:0000256" key="13">
    <source>
        <dbReference type="HAMAP-Rule" id="MF_00204"/>
    </source>
</evidence>
<comment type="subunit">
    <text evidence="11 13 14">Forms a heterotetramer with UvrA during the search for lesions. Interacts with UvrC in an incision complex.</text>
</comment>
<dbReference type="PANTHER" id="PTHR24029">
    <property type="entry name" value="UVRABC SYSTEM PROTEIN B"/>
    <property type="match status" value="1"/>
</dbReference>
<feature type="coiled-coil region" evidence="15">
    <location>
        <begin position="705"/>
        <end position="732"/>
    </location>
</feature>
<comment type="similarity">
    <text evidence="2 13 14">Belongs to the UvrB family.</text>
</comment>
<organism evidence="20 21">
    <name type="scientific">Blastococcus colisei</name>
    <dbReference type="NCBI Taxonomy" id="1564162"/>
    <lineage>
        <taxon>Bacteria</taxon>
        <taxon>Bacillati</taxon>
        <taxon>Actinomycetota</taxon>
        <taxon>Actinomycetes</taxon>
        <taxon>Geodermatophilales</taxon>
        <taxon>Geodermatophilaceae</taxon>
        <taxon>Blastococcus</taxon>
    </lineage>
</organism>
<name>A0A543PE96_9ACTN</name>
<evidence type="ECO:0000256" key="6">
    <source>
        <dbReference type="ARBA" id="ARBA00022769"/>
    </source>
</evidence>
<evidence type="ECO:0000256" key="11">
    <source>
        <dbReference type="ARBA" id="ARBA00026033"/>
    </source>
</evidence>
<dbReference type="PROSITE" id="PS51192">
    <property type="entry name" value="HELICASE_ATP_BIND_1"/>
    <property type="match status" value="1"/>
</dbReference>
<dbReference type="GO" id="GO:0016887">
    <property type="term" value="F:ATP hydrolysis activity"/>
    <property type="evidence" value="ECO:0007669"/>
    <property type="project" value="InterPro"/>
</dbReference>
<keyword evidence="9 13" id="KW-0234">DNA repair</keyword>
<dbReference type="Pfam" id="PF00271">
    <property type="entry name" value="Helicase_C"/>
    <property type="match status" value="1"/>
</dbReference>
<dbReference type="CDD" id="cd17916">
    <property type="entry name" value="DEXHc_UvrB"/>
    <property type="match status" value="1"/>
</dbReference>
<dbReference type="PROSITE" id="PS50151">
    <property type="entry name" value="UVR"/>
    <property type="match status" value="1"/>
</dbReference>
<proteinExistence type="inferred from homology"/>
<feature type="domain" description="Helicase ATP-binding" evidence="18">
    <location>
        <begin position="64"/>
        <end position="215"/>
    </location>
</feature>
<evidence type="ECO:0000256" key="1">
    <source>
        <dbReference type="ARBA" id="ARBA00004496"/>
    </source>
</evidence>
<evidence type="ECO:0000256" key="15">
    <source>
        <dbReference type="SAM" id="Coils"/>
    </source>
</evidence>
<evidence type="ECO:0000256" key="12">
    <source>
        <dbReference type="ARBA" id="ARBA00029504"/>
    </source>
</evidence>
<dbReference type="SUPFAM" id="SSF46600">
    <property type="entry name" value="C-terminal UvrC-binding domain of UvrB"/>
    <property type="match status" value="1"/>
</dbReference>
<feature type="region of interest" description="Disordered" evidence="16">
    <location>
        <begin position="1"/>
        <end position="34"/>
    </location>
</feature>
<evidence type="ECO:0000313" key="21">
    <source>
        <dbReference type="Proteomes" id="UP000319865"/>
    </source>
</evidence>
<dbReference type="GO" id="GO:0005524">
    <property type="term" value="F:ATP binding"/>
    <property type="evidence" value="ECO:0007669"/>
    <property type="project" value="UniProtKB-UniRule"/>
</dbReference>